<keyword evidence="1" id="KW-0229">DNA integration</keyword>
<dbReference type="InterPro" id="IPR044068">
    <property type="entry name" value="CB"/>
</dbReference>
<dbReference type="InterPro" id="IPR010998">
    <property type="entry name" value="Integrase_recombinase_N"/>
</dbReference>
<dbReference type="Gene3D" id="1.10.443.10">
    <property type="entry name" value="Intergrase catalytic core"/>
    <property type="match status" value="1"/>
</dbReference>
<evidence type="ECO:0000256" key="2">
    <source>
        <dbReference type="ARBA" id="ARBA00023125"/>
    </source>
</evidence>
<sequence>MEQSDNAITVVDRAEPLAATVRQSGETAPVSQADDDGHLVRLWLHGKSANTRDAYDRDVRAFVDFADVPLAQLTLGHLQGWSDALSRAGLAASTRSRKLSAVKSLLSFGHKLGYLIYNVGAAVALPKQKDTLAEKILPEAAVHRVLAVADAVATEGSFTDRRNALALRLFYASGGRVSELAGLRWRDCVERSLERGRPTGQVTLYGKGGKTRRVLLSADTWAVLEGHRQRETTGGVAKGGHPVLRSRKAGVGGAPRPLTRQQLWRVVKDLAKRAGLPGAVSPHFFRHAHASHALDRGAPPHLVQQTLGHASLQTTSRYAHARPDDSSARYLGV</sequence>
<dbReference type="Pfam" id="PF00589">
    <property type="entry name" value="Phage_integrase"/>
    <property type="match status" value="1"/>
</dbReference>
<dbReference type="EMBL" id="JAVRHT010000012">
    <property type="protein sequence ID" value="MDT0631429.1"/>
    <property type="molecule type" value="Genomic_DNA"/>
</dbReference>
<accession>A0ABU3BQ59</accession>
<proteinExistence type="predicted"/>
<feature type="domain" description="Core-binding (CB)" evidence="6">
    <location>
        <begin position="34"/>
        <end position="110"/>
    </location>
</feature>
<name>A0ABU3BQ59_9BACT</name>
<dbReference type="InterPro" id="IPR050090">
    <property type="entry name" value="Tyrosine_recombinase_XerCD"/>
</dbReference>
<evidence type="ECO:0000256" key="1">
    <source>
        <dbReference type="ARBA" id="ARBA00022908"/>
    </source>
</evidence>
<dbReference type="InterPro" id="IPR011010">
    <property type="entry name" value="DNA_brk_join_enz"/>
</dbReference>
<evidence type="ECO:0000259" key="6">
    <source>
        <dbReference type="PROSITE" id="PS51900"/>
    </source>
</evidence>
<dbReference type="PROSITE" id="PS51898">
    <property type="entry name" value="TYR_RECOMBINASE"/>
    <property type="match status" value="1"/>
</dbReference>
<dbReference type="Pfam" id="PF02899">
    <property type="entry name" value="Phage_int_SAM_1"/>
    <property type="match status" value="1"/>
</dbReference>
<evidence type="ECO:0000256" key="4">
    <source>
        <dbReference type="PROSITE-ProRule" id="PRU01248"/>
    </source>
</evidence>
<dbReference type="PANTHER" id="PTHR30349">
    <property type="entry name" value="PHAGE INTEGRASE-RELATED"/>
    <property type="match status" value="1"/>
</dbReference>
<evidence type="ECO:0000313" key="7">
    <source>
        <dbReference type="EMBL" id="MDT0631429.1"/>
    </source>
</evidence>
<dbReference type="InterPro" id="IPR013762">
    <property type="entry name" value="Integrase-like_cat_sf"/>
</dbReference>
<dbReference type="InterPro" id="IPR002104">
    <property type="entry name" value="Integrase_catalytic"/>
</dbReference>
<dbReference type="Gene3D" id="1.10.150.130">
    <property type="match status" value="1"/>
</dbReference>
<evidence type="ECO:0000259" key="5">
    <source>
        <dbReference type="PROSITE" id="PS51898"/>
    </source>
</evidence>
<keyword evidence="3" id="KW-0233">DNA recombination</keyword>
<evidence type="ECO:0000256" key="3">
    <source>
        <dbReference type="ARBA" id="ARBA00023172"/>
    </source>
</evidence>
<evidence type="ECO:0000313" key="8">
    <source>
        <dbReference type="Proteomes" id="UP001267426"/>
    </source>
</evidence>
<dbReference type="Proteomes" id="UP001267426">
    <property type="component" value="Unassembled WGS sequence"/>
</dbReference>
<gene>
    <name evidence="7" type="ORF">RM540_06660</name>
</gene>
<dbReference type="SUPFAM" id="SSF56349">
    <property type="entry name" value="DNA breaking-rejoining enzymes"/>
    <property type="match status" value="1"/>
</dbReference>
<keyword evidence="2 4" id="KW-0238">DNA-binding</keyword>
<organism evidence="7 8">
    <name type="scientific">Rubrivirga litoralis</name>
    <dbReference type="NCBI Taxonomy" id="3075598"/>
    <lineage>
        <taxon>Bacteria</taxon>
        <taxon>Pseudomonadati</taxon>
        <taxon>Rhodothermota</taxon>
        <taxon>Rhodothermia</taxon>
        <taxon>Rhodothermales</taxon>
        <taxon>Rubricoccaceae</taxon>
        <taxon>Rubrivirga</taxon>
    </lineage>
</organism>
<dbReference type="RefSeq" id="WP_311662772.1">
    <property type="nucleotide sequence ID" value="NZ_JAVRHT010000012.1"/>
</dbReference>
<feature type="domain" description="Tyr recombinase" evidence="5">
    <location>
        <begin position="131"/>
        <end position="331"/>
    </location>
</feature>
<comment type="caution">
    <text evidence="7">The sequence shown here is derived from an EMBL/GenBank/DDBJ whole genome shotgun (WGS) entry which is preliminary data.</text>
</comment>
<dbReference type="PANTHER" id="PTHR30349:SF90">
    <property type="entry name" value="TYROSINE RECOMBINASE XERD"/>
    <property type="match status" value="1"/>
</dbReference>
<protein>
    <submittedName>
        <fullName evidence="7">Tyrosine-type recombinase/integrase</fullName>
    </submittedName>
</protein>
<reference evidence="7 8" key="1">
    <citation type="submission" date="2023-09" db="EMBL/GenBank/DDBJ databases">
        <authorList>
            <person name="Rey-Velasco X."/>
        </authorList>
    </citation>
    <scope>NUCLEOTIDE SEQUENCE [LARGE SCALE GENOMIC DNA]</scope>
    <source>
        <strain evidence="7 8">F394</strain>
    </source>
</reference>
<keyword evidence="8" id="KW-1185">Reference proteome</keyword>
<dbReference type="InterPro" id="IPR004107">
    <property type="entry name" value="Integrase_SAM-like_N"/>
</dbReference>
<dbReference type="PROSITE" id="PS51900">
    <property type="entry name" value="CB"/>
    <property type="match status" value="1"/>
</dbReference>